<dbReference type="InterPro" id="IPR037094">
    <property type="entry name" value="Glyco_hydro_38_cen_sf"/>
</dbReference>
<dbReference type="InterPro" id="IPR041147">
    <property type="entry name" value="GH38_C"/>
</dbReference>
<dbReference type="SMART" id="SM00872">
    <property type="entry name" value="Alpha-mann_mid"/>
    <property type="match status" value="1"/>
</dbReference>
<dbReference type="Gene3D" id="2.70.98.30">
    <property type="entry name" value="Golgi alpha-mannosidase II, domain 4"/>
    <property type="match status" value="1"/>
</dbReference>
<evidence type="ECO:0000313" key="7">
    <source>
        <dbReference type="Proteomes" id="UP000565468"/>
    </source>
</evidence>
<keyword evidence="4" id="KW-0326">Glycosidase</keyword>
<dbReference type="GO" id="GO:0046872">
    <property type="term" value="F:metal ion binding"/>
    <property type="evidence" value="ECO:0007669"/>
    <property type="project" value="UniProtKB-KW"/>
</dbReference>
<dbReference type="FunFam" id="3.20.110.10:FF:000002">
    <property type="entry name" value="alpha-mannosidase 2C1 isoform X1"/>
    <property type="match status" value="1"/>
</dbReference>
<dbReference type="InterPro" id="IPR015341">
    <property type="entry name" value="Glyco_hydro_38_cen"/>
</dbReference>
<dbReference type="FunFam" id="1.20.1270.50:FF:000004">
    <property type="entry name" value="alpha-mannosidase 2C1 isoform X1"/>
    <property type="match status" value="1"/>
</dbReference>
<evidence type="ECO:0000259" key="5">
    <source>
        <dbReference type="SMART" id="SM00872"/>
    </source>
</evidence>
<dbReference type="Pfam" id="PF01074">
    <property type="entry name" value="Glyco_hydro_38N"/>
    <property type="match status" value="1"/>
</dbReference>
<dbReference type="SUPFAM" id="SSF74650">
    <property type="entry name" value="Galactose mutarotase-like"/>
    <property type="match status" value="1"/>
</dbReference>
<dbReference type="Pfam" id="PF17677">
    <property type="entry name" value="Glyco_hydro38C2"/>
    <property type="match status" value="1"/>
</dbReference>
<reference evidence="6 7" key="1">
    <citation type="submission" date="2020-04" db="EMBL/GenBank/DDBJ databases">
        <title>Paenibacillus algicola sp. nov., a novel marine bacterium producing alginate lyase.</title>
        <authorList>
            <person name="Huang H."/>
        </authorList>
    </citation>
    <scope>NUCLEOTIDE SEQUENCE [LARGE SCALE GENOMIC DNA]</scope>
    <source>
        <strain evidence="6 7">L7-75</strain>
    </source>
</reference>
<comment type="similarity">
    <text evidence="1">Belongs to the glycosyl hydrolase 38 family.</text>
</comment>
<keyword evidence="7" id="KW-1185">Reference proteome</keyword>
<dbReference type="InterPro" id="IPR000602">
    <property type="entry name" value="Glyco_hydro_38_N"/>
</dbReference>
<sequence length="1010" mass="114608">MPYEPFNLDRLREMKDMIEQHIYQELAPLHVNAWVTKEPVSFEQRTTGELLTDLKPGMKWGELWDCAWFHFEGYIPSEAAGQKAVLLIDVNGELCLVDEAGTPRQGLTNVNSEFETALGKPGKRVVHITEQATGGEQIDLWGDAGCNDLFGRYRSGTLKEAVIALCREQVRALYYDVEVLLELAERLPENASRRAQILQALYEASLIFTEGFHEHEVDHAREILSVPLAKRGGDPTLTVSAVGHAHMDLAWLWPIRETIRKGARTFSTVLQMMERYPNYVFGASQPQLYQWIKDHYPALYEQVKARVEEGRWELQGAMWVEPDSNVSGGEALVRQILYGQRFYQEEFGQTVRSLWVPDIFGYTASLPQLLKKSGIDFMVTQKLSWNMHNDYPHHTFFWEGIDGSKVLTHLPPEDTYNSPAAPRSLLKIEQEYHDKNVSDRALLLFGIGDGGGGPGEEHLERLEREHNLLGLPPVVQETSASFLDKLNERAAYYKTWHGELYLEKHQGTLTTQGRNKRYNRLMEKALRELEFAAVLAKQLCKVPYPKAELEALWKETLLYQFHDILPGSSIKRVYDESLARYQILLDRTEALIAERYAAVASYATKGREESSVVFNSLPWERKEWMELEGNWHQIVVPSMGYAVVSAADQAVSAANPVSVLSAAPQHLENDLLRVEFQENGSISSIYDKPNRRELLPTNDQANVLTLYDDRGGDAWDFRSDYRSRPSCQLKAASVQAGVHGAQAYVDQTYTFGSSMLQQRIILTSGSARLDFQTKVNWQENQKMLRASFPLDVRAGEVTSEIQFGSIKRPIHRNTSWDFARDEICAHHWIDLSESGYGVALLNDSKYGFRADDQGLDINLLRSPGYPDETADRAQHEFTYSILPHQGNAEQASVYKAGYELNVPLRTIRAHSILKQASEASQRVLSAFEVDHEHVMIEAVKQAEDSDAVVVRLYETSGSRADGHLQLHWPVSAVEEVNLMEEHEKEVMVSGGCAAFTLTPFEIKTYKIHLK</sequence>
<evidence type="ECO:0000256" key="4">
    <source>
        <dbReference type="ARBA" id="ARBA00023295"/>
    </source>
</evidence>
<dbReference type="Gene3D" id="3.20.110.10">
    <property type="entry name" value="Glycoside hydrolase 38, N terminal domain"/>
    <property type="match status" value="1"/>
</dbReference>
<evidence type="ECO:0000256" key="3">
    <source>
        <dbReference type="ARBA" id="ARBA00022801"/>
    </source>
</evidence>
<dbReference type="GO" id="GO:0030246">
    <property type="term" value="F:carbohydrate binding"/>
    <property type="evidence" value="ECO:0007669"/>
    <property type="project" value="InterPro"/>
</dbReference>
<dbReference type="AlphaFoldDB" id="A0A848M6Z3"/>
<dbReference type="Gene3D" id="2.60.40.2220">
    <property type="match status" value="1"/>
</dbReference>
<feature type="domain" description="Glycoside hydrolase family 38 central" evidence="5">
    <location>
        <begin position="503"/>
        <end position="581"/>
    </location>
</feature>
<dbReference type="Pfam" id="PF07748">
    <property type="entry name" value="Glyco_hydro_38C"/>
    <property type="match status" value="1"/>
</dbReference>
<evidence type="ECO:0000313" key="6">
    <source>
        <dbReference type="EMBL" id="NMO95981.1"/>
    </source>
</evidence>
<dbReference type="Pfam" id="PF09261">
    <property type="entry name" value="Alpha-mann_mid"/>
    <property type="match status" value="1"/>
</dbReference>
<evidence type="ECO:0000256" key="2">
    <source>
        <dbReference type="ARBA" id="ARBA00022723"/>
    </source>
</evidence>
<accession>A0A848M6Z3</accession>
<protein>
    <submittedName>
        <fullName evidence="6">Alpha-mannosidase</fullName>
    </submittedName>
</protein>
<gene>
    <name evidence="6" type="ORF">HII30_09385</name>
</gene>
<dbReference type="RefSeq" id="WP_169504774.1">
    <property type="nucleotide sequence ID" value="NZ_JABBPN010000007.1"/>
</dbReference>
<comment type="caution">
    <text evidence="6">The sequence shown here is derived from an EMBL/GenBank/DDBJ whole genome shotgun (WGS) entry which is preliminary data.</text>
</comment>
<dbReference type="InterPro" id="IPR027291">
    <property type="entry name" value="Glyco_hydro_38_N_sf"/>
</dbReference>
<dbReference type="InterPro" id="IPR011330">
    <property type="entry name" value="Glyco_hydro/deAcase_b/a-brl"/>
</dbReference>
<dbReference type="SUPFAM" id="SSF88713">
    <property type="entry name" value="Glycoside hydrolase/deacetylase"/>
    <property type="match status" value="1"/>
</dbReference>
<dbReference type="SUPFAM" id="SSF88688">
    <property type="entry name" value="Families 57/38 glycoside transferase middle domain"/>
    <property type="match status" value="1"/>
</dbReference>
<dbReference type="InterPro" id="IPR054723">
    <property type="entry name" value="Ams1-like_N"/>
</dbReference>
<evidence type="ECO:0000256" key="1">
    <source>
        <dbReference type="ARBA" id="ARBA00009792"/>
    </source>
</evidence>
<dbReference type="EMBL" id="JABBPN010000007">
    <property type="protein sequence ID" value="NMO95981.1"/>
    <property type="molecule type" value="Genomic_DNA"/>
</dbReference>
<keyword evidence="3" id="KW-0378">Hydrolase</keyword>
<dbReference type="InterPro" id="IPR028995">
    <property type="entry name" value="Glyco_hydro_57/38_cen_sf"/>
</dbReference>
<dbReference type="InterPro" id="IPR011682">
    <property type="entry name" value="Glyco_hydro_38_C"/>
</dbReference>
<dbReference type="InterPro" id="IPR011013">
    <property type="entry name" value="Gal_mutarotase_sf_dom"/>
</dbReference>
<proteinExistence type="inferred from homology"/>
<organism evidence="6 7">
    <name type="scientific">Paenibacillus lemnae</name>
    <dbReference type="NCBI Taxonomy" id="1330551"/>
    <lineage>
        <taxon>Bacteria</taxon>
        <taxon>Bacillati</taxon>
        <taxon>Bacillota</taxon>
        <taxon>Bacilli</taxon>
        <taxon>Bacillales</taxon>
        <taxon>Paenibacillaceae</taxon>
        <taxon>Paenibacillus</taxon>
    </lineage>
</organism>
<dbReference type="Proteomes" id="UP000565468">
    <property type="component" value="Unassembled WGS sequence"/>
</dbReference>
<dbReference type="PANTHER" id="PTHR46017:SF1">
    <property type="entry name" value="ALPHA-MANNOSIDASE 2C1"/>
    <property type="match status" value="1"/>
</dbReference>
<dbReference type="GO" id="GO:0009313">
    <property type="term" value="P:oligosaccharide catabolic process"/>
    <property type="evidence" value="ECO:0007669"/>
    <property type="project" value="TreeGrafter"/>
</dbReference>
<dbReference type="GO" id="GO:0006013">
    <property type="term" value="P:mannose metabolic process"/>
    <property type="evidence" value="ECO:0007669"/>
    <property type="project" value="InterPro"/>
</dbReference>
<dbReference type="Pfam" id="PF22907">
    <property type="entry name" value="Ams1-like_1st"/>
    <property type="match status" value="1"/>
</dbReference>
<name>A0A848M6Z3_PAELE</name>
<dbReference type="CDD" id="cd10789">
    <property type="entry name" value="GH38N_AMII_ER_cytosolic"/>
    <property type="match status" value="1"/>
</dbReference>
<dbReference type="PANTHER" id="PTHR46017">
    <property type="entry name" value="ALPHA-MANNOSIDASE 2C1"/>
    <property type="match status" value="1"/>
</dbReference>
<dbReference type="GO" id="GO:0004559">
    <property type="term" value="F:alpha-mannosidase activity"/>
    <property type="evidence" value="ECO:0007669"/>
    <property type="project" value="InterPro"/>
</dbReference>
<dbReference type="Gene3D" id="1.20.1270.50">
    <property type="entry name" value="Glycoside hydrolase family 38, central domain"/>
    <property type="match status" value="1"/>
</dbReference>
<keyword evidence="2" id="KW-0479">Metal-binding</keyword>